<sequence length="407" mass="42758">MWSSHGMRTQASRRESCFMARLTLLALLLGAAAGCAGGRDARPALPEGTVAIPVLLAEADSTAAGGNPADARSAYARAARAAARAGSKPLEIRAQLGAGLTSLALADAESARRAFLRAVELDPALAAAHVGLGRYHAAIRHYKDAKEEFDRAAALDTLSPEPLYRLGLAYVEAKQTKLAAEALTRALARDPGHAPSLEALSALSESRYLAAGLPEGYAALRAHSSVSRGELGVMLAAELGADPERPSWHGAKEYPSDTEEARGAWGERWIRVSLARGWLAPFPDGSYHLGDPVTRGALALLITGIEKTWSQSGGGSRMPPSRGSGNDPLAKGVPAPDQFPDLGSRHYLFRSAQEAARMGLPLRSGGRFDPWASAAGSEAFAALKGLARVLGVEAVLPEEPGRRNMVK</sequence>
<gene>
    <name evidence="3" type="ORF">E6K74_06450</name>
</gene>
<comment type="caution">
    <text evidence="3">The sequence shown here is derived from an EMBL/GenBank/DDBJ whole genome shotgun (WGS) entry which is preliminary data.</text>
</comment>
<dbReference type="SMART" id="SM00028">
    <property type="entry name" value="TPR"/>
    <property type="match status" value="3"/>
</dbReference>
<proteinExistence type="predicted"/>
<dbReference type="InterPro" id="IPR019734">
    <property type="entry name" value="TPR_rpt"/>
</dbReference>
<dbReference type="Pfam" id="PF13181">
    <property type="entry name" value="TPR_8"/>
    <property type="match status" value="1"/>
</dbReference>
<keyword evidence="1" id="KW-0802">TPR repeat</keyword>
<dbReference type="Proteomes" id="UP000319829">
    <property type="component" value="Unassembled WGS sequence"/>
</dbReference>
<dbReference type="Gene3D" id="1.25.40.10">
    <property type="entry name" value="Tetratricopeptide repeat domain"/>
    <property type="match status" value="1"/>
</dbReference>
<feature type="repeat" description="TPR" evidence="1">
    <location>
        <begin position="126"/>
        <end position="159"/>
    </location>
</feature>
<accession>A0A538SSL0</accession>
<feature type="region of interest" description="Disordered" evidence="2">
    <location>
        <begin position="309"/>
        <end position="332"/>
    </location>
</feature>
<reference evidence="3 4" key="1">
    <citation type="journal article" date="2019" name="Nat. Microbiol.">
        <title>Mediterranean grassland soil C-N compound turnover is dependent on rainfall and depth, and is mediated by genomically divergent microorganisms.</title>
        <authorList>
            <person name="Diamond S."/>
            <person name="Andeer P.F."/>
            <person name="Li Z."/>
            <person name="Crits-Christoph A."/>
            <person name="Burstein D."/>
            <person name="Anantharaman K."/>
            <person name="Lane K.R."/>
            <person name="Thomas B.C."/>
            <person name="Pan C."/>
            <person name="Northen T.R."/>
            <person name="Banfield J.F."/>
        </authorList>
    </citation>
    <scope>NUCLEOTIDE SEQUENCE [LARGE SCALE GENOMIC DNA]</scope>
    <source>
        <strain evidence="3">WS_4</strain>
    </source>
</reference>
<dbReference type="PROSITE" id="PS50005">
    <property type="entry name" value="TPR"/>
    <property type="match status" value="3"/>
</dbReference>
<dbReference type="AlphaFoldDB" id="A0A538SSL0"/>
<feature type="repeat" description="TPR" evidence="1">
    <location>
        <begin position="92"/>
        <end position="125"/>
    </location>
</feature>
<dbReference type="EMBL" id="VBOU01000074">
    <property type="protein sequence ID" value="TMQ54382.1"/>
    <property type="molecule type" value="Genomic_DNA"/>
</dbReference>
<dbReference type="SUPFAM" id="SSF48452">
    <property type="entry name" value="TPR-like"/>
    <property type="match status" value="1"/>
</dbReference>
<organism evidence="3 4">
    <name type="scientific">Eiseniibacteriota bacterium</name>
    <dbReference type="NCBI Taxonomy" id="2212470"/>
    <lineage>
        <taxon>Bacteria</taxon>
        <taxon>Candidatus Eiseniibacteriota</taxon>
    </lineage>
</organism>
<feature type="repeat" description="TPR" evidence="1">
    <location>
        <begin position="160"/>
        <end position="193"/>
    </location>
</feature>
<evidence type="ECO:0000256" key="1">
    <source>
        <dbReference type="PROSITE-ProRule" id="PRU00339"/>
    </source>
</evidence>
<evidence type="ECO:0000256" key="2">
    <source>
        <dbReference type="SAM" id="MobiDB-lite"/>
    </source>
</evidence>
<dbReference type="InterPro" id="IPR011990">
    <property type="entry name" value="TPR-like_helical_dom_sf"/>
</dbReference>
<protein>
    <submittedName>
        <fullName evidence="3">Uncharacterized protein</fullName>
    </submittedName>
</protein>
<evidence type="ECO:0000313" key="3">
    <source>
        <dbReference type="EMBL" id="TMQ54382.1"/>
    </source>
</evidence>
<name>A0A538SSL0_UNCEI</name>
<evidence type="ECO:0000313" key="4">
    <source>
        <dbReference type="Proteomes" id="UP000319829"/>
    </source>
</evidence>